<reference evidence="2" key="1">
    <citation type="journal article" date="2014" name="Front. Microbiol.">
        <title>High frequency of phylogenetically diverse reductive dehalogenase-homologous genes in deep subseafloor sedimentary metagenomes.</title>
        <authorList>
            <person name="Kawai M."/>
            <person name="Futagami T."/>
            <person name="Toyoda A."/>
            <person name="Takaki Y."/>
            <person name="Nishi S."/>
            <person name="Hori S."/>
            <person name="Arai W."/>
            <person name="Tsubouchi T."/>
            <person name="Morono Y."/>
            <person name="Uchiyama I."/>
            <person name="Ito T."/>
            <person name="Fujiyama A."/>
            <person name="Inagaki F."/>
            <person name="Takami H."/>
        </authorList>
    </citation>
    <scope>NUCLEOTIDE SEQUENCE</scope>
    <source>
        <strain evidence="2">Expedition CK06-06</strain>
    </source>
</reference>
<dbReference type="InterPro" id="IPR018389">
    <property type="entry name" value="DctP_fam"/>
</dbReference>
<dbReference type="NCBIfam" id="NF037995">
    <property type="entry name" value="TRAP_S1"/>
    <property type="match status" value="1"/>
</dbReference>
<name>X1UAN3_9ZZZZ</name>
<dbReference type="PANTHER" id="PTHR33376:SF5">
    <property type="entry name" value="EXTRACYTOPLASMIC SOLUTE RECEPTOR PROTEIN"/>
    <property type="match status" value="1"/>
</dbReference>
<protein>
    <submittedName>
        <fullName evidence="2">Uncharacterized protein</fullName>
    </submittedName>
</protein>
<dbReference type="PANTHER" id="PTHR33376">
    <property type="match status" value="1"/>
</dbReference>
<evidence type="ECO:0000256" key="1">
    <source>
        <dbReference type="ARBA" id="ARBA00022729"/>
    </source>
</evidence>
<keyword evidence="1" id="KW-0732">Signal</keyword>
<dbReference type="Gene3D" id="3.40.190.170">
    <property type="entry name" value="Bacterial extracellular solute-binding protein, family 7"/>
    <property type="match status" value="1"/>
</dbReference>
<gene>
    <name evidence="2" type="ORF">S12H4_42478</name>
</gene>
<dbReference type="Pfam" id="PF03480">
    <property type="entry name" value="DctP"/>
    <property type="match status" value="1"/>
</dbReference>
<dbReference type="AlphaFoldDB" id="X1UAN3"/>
<dbReference type="InterPro" id="IPR038404">
    <property type="entry name" value="TRAP_DctP_sf"/>
</dbReference>
<organism evidence="2">
    <name type="scientific">marine sediment metagenome</name>
    <dbReference type="NCBI Taxonomy" id="412755"/>
    <lineage>
        <taxon>unclassified sequences</taxon>
        <taxon>metagenomes</taxon>
        <taxon>ecological metagenomes</taxon>
    </lineage>
</organism>
<proteinExistence type="predicted"/>
<comment type="caution">
    <text evidence="2">The sequence shown here is derived from an EMBL/GenBank/DDBJ whole genome shotgun (WGS) entry which is preliminary data.</text>
</comment>
<accession>X1UAN3</accession>
<dbReference type="EMBL" id="BARW01025998">
    <property type="protein sequence ID" value="GAJ14534.1"/>
    <property type="molecule type" value="Genomic_DNA"/>
</dbReference>
<dbReference type="GO" id="GO:0055085">
    <property type="term" value="P:transmembrane transport"/>
    <property type="evidence" value="ECO:0007669"/>
    <property type="project" value="InterPro"/>
</dbReference>
<feature type="non-terminal residue" evidence="2">
    <location>
        <position position="1"/>
    </location>
</feature>
<sequence>PIPSRIGLDVDVLWNHYGLNEIWEESYGEIEGVTWLAQGSWDPCYIASTKPIEHVEDLKGLRIFASLFSGKFLKEQFGVVPTVMPVEDVEMALQTGMLDGVSWSGITELYEIGWADSCDYLLTNPISGAWSGGWFVNTKSWEAMPPHLQTLLRLAIAKSNYYRLTWYWDGEARQKAHGGKFKFTTIPVDEWTTVEDQREKYWDEYANESPRAAMVMQAFRDYSETMKAAGPPYYSSK</sequence>
<evidence type="ECO:0000313" key="2">
    <source>
        <dbReference type="EMBL" id="GAJ14534.1"/>
    </source>
</evidence>